<protein>
    <submittedName>
        <fullName evidence="3">Uncharacterized protein</fullName>
    </submittedName>
</protein>
<comment type="caution">
    <text evidence="3">The sequence shown here is derived from an EMBL/GenBank/DDBJ whole genome shotgun (WGS) entry which is preliminary data.</text>
</comment>
<feature type="transmembrane region" description="Helical" evidence="2">
    <location>
        <begin position="48"/>
        <end position="69"/>
    </location>
</feature>
<keyword evidence="2" id="KW-1133">Transmembrane helix</keyword>
<evidence type="ECO:0000256" key="1">
    <source>
        <dbReference type="SAM" id="MobiDB-lite"/>
    </source>
</evidence>
<dbReference type="EMBL" id="MFJA01000012">
    <property type="protein sequence ID" value="OGG03841.1"/>
    <property type="molecule type" value="Genomic_DNA"/>
</dbReference>
<proteinExistence type="predicted"/>
<evidence type="ECO:0000313" key="4">
    <source>
        <dbReference type="Proteomes" id="UP000176665"/>
    </source>
</evidence>
<dbReference type="Proteomes" id="UP000176665">
    <property type="component" value="Unassembled WGS sequence"/>
</dbReference>
<reference evidence="3 4" key="1">
    <citation type="journal article" date="2016" name="Nat. Commun.">
        <title>Thousands of microbial genomes shed light on interconnected biogeochemical processes in an aquifer system.</title>
        <authorList>
            <person name="Anantharaman K."/>
            <person name="Brown C.T."/>
            <person name="Hug L.A."/>
            <person name="Sharon I."/>
            <person name="Castelle C.J."/>
            <person name="Probst A.J."/>
            <person name="Thomas B.C."/>
            <person name="Singh A."/>
            <person name="Wilkins M.J."/>
            <person name="Karaoz U."/>
            <person name="Brodie E.L."/>
            <person name="Williams K.H."/>
            <person name="Hubbard S.S."/>
            <person name="Banfield J.F."/>
        </authorList>
    </citation>
    <scope>NUCLEOTIDE SEQUENCE [LARGE SCALE GENOMIC DNA]</scope>
</reference>
<evidence type="ECO:0000313" key="3">
    <source>
        <dbReference type="EMBL" id="OGG03841.1"/>
    </source>
</evidence>
<organism evidence="3 4">
    <name type="scientific">Candidatus Gottesmanbacteria bacterium RBG_16_37_8</name>
    <dbReference type="NCBI Taxonomy" id="1798371"/>
    <lineage>
        <taxon>Bacteria</taxon>
        <taxon>Candidatus Gottesmaniibacteriota</taxon>
    </lineage>
</organism>
<dbReference type="STRING" id="1798371.A2W14_04850"/>
<evidence type="ECO:0000256" key="2">
    <source>
        <dbReference type="SAM" id="Phobius"/>
    </source>
</evidence>
<accession>A0A1F5YUE2</accession>
<feature type="region of interest" description="Disordered" evidence="1">
    <location>
        <begin position="16"/>
        <end position="43"/>
    </location>
</feature>
<keyword evidence="2" id="KW-0812">Transmembrane</keyword>
<keyword evidence="2" id="KW-0472">Membrane</keyword>
<gene>
    <name evidence="3" type="ORF">A2W14_04850</name>
</gene>
<dbReference type="AlphaFoldDB" id="A0A1F5YUE2"/>
<sequence length="319" mass="36600">MFHKLILMLLNQNNQNPSSIDLPQPQTDPQSSSTTPPPEVPSQKSSKFILIGLILLIIAEVFGAGYYLIRIQNSKNISLQPQPTQVFLPQQQESKLIKDPTEDWKLYNDSRFNYTFRYPPDWQSSVLNPRVFEGETVKLGKGLYSPKYRLSADIQRADVPFQDFIKSRKESSGFYNITEERNNPISNVSSLWIKGQAESSFEGLVDQYWKINVFLKKDDLVGTLEFSSPAYPDDENIDIIFTQVLSTFKFIERNKDTGKLRVCPDMWVDQKSSMLKNGIASGEQIFLEINGILEPKDPNEFDLEWIKENCEIKEPDIVG</sequence>
<name>A0A1F5YUE2_9BACT</name>
<feature type="compositionally biased region" description="Low complexity" evidence="1">
    <location>
        <begin position="23"/>
        <end position="34"/>
    </location>
</feature>